<dbReference type="GeneID" id="18237006"/>
<dbReference type="PROSITE" id="PS00868">
    <property type="entry name" value="CYS_MET_METAB_PP"/>
    <property type="match status" value="1"/>
</dbReference>
<dbReference type="HOGENOM" id="CLU_018986_3_0_1"/>
<dbReference type="PANTHER" id="PTHR11808">
    <property type="entry name" value="TRANS-SULFURATION ENZYME FAMILY MEMBER"/>
    <property type="match status" value="1"/>
</dbReference>
<accession>F4PF63</accession>
<keyword evidence="5" id="KW-1133">Transmembrane helix</keyword>
<proteinExistence type="inferred from homology"/>
<dbReference type="Proteomes" id="UP000007241">
    <property type="component" value="Unassembled WGS sequence"/>
</dbReference>
<dbReference type="GO" id="GO:0030170">
    <property type="term" value="F:pyridoxal phosphate binding"/>
    <property type="evidence" value="ECO:0000318"/>
    <property type="project" value="GO_Central"/>
</dbReference>
<dbReference type="GO" id="GO:0005737">
    <property type="term" value="C:cytoplasm"/>
    <property type="evidence" value="ECO:0000318"/>
    <property type="project" value="GO_Central"/>
</dbReference>
<evidence type="ECO:0000256" key="4">
    <source>
        <dbReference type="RuleBase" id="RU362118"/>
    </source>
</evidence>
<keyword evidence="5" id="KW-0812">Transmembrane</keyword>
<dbReference type="GO" id="GO:0019346">
    <property type="term" value="P:transsulfuration"/>
    <property type="evidence" value="ECO:0000318"/>
    <property type="project" value="GO_Central"/>
</dbReference>
<evidence type="ECO:0008006" key="8">
    <source>
        <dbReference type="Google" id="ProtNLM"/>
    </source>
</evidence>
<organism evidence="6 7">
    <name type="scientific">Batrachochytrium dendrobatidis (strain JAM81 / FGSC 10211)</name>
    <name type="common">Frog chytrid fungus</name>
    <dbReference type="NCBI Taxonomy" id="684364"/>
    <lineage>
        <taxon>Eukaryota</taxon>
        <taxon>Fungi</taxon>
        <taxon>Fungi incertae sedis</taxon>
        <taxon>Chytridiomycota</taxon>
        <taxon>Chytridiomycota incertae sedis</taxon>
        <taxon>Chytridiomycetes</taxon>
        <taxon>Rhizophydiales</taxon>
        <taxon>Rhizophydiales incertae sedis</taxon>
        <taxon>Batrachochytrium</taxon>
    </lineage>
</organism>
<name>F4PF63_BATDJ</name>
<reference evidence="6 7" key="1">
    <citation type="submission" date="2009-12" db="EMBL/GenBank/DDBJ databases">
        <title>The draft genome of Batrachochytrium dendrobatidis.</title>
        <authorList>
            <consortium name="US DOE Joint Genome Institute (JGI-PGF)"/>
            <person name="Kuo A."/>
            <person name="Salamov A."/>
            <person name="Schmutz J."/>
            <person name="Lucas S."/>
            <person name="Pitluck S."/>
            <person name="Rosenblum E."/>
            <person name="Stajich J."/>
            <person name="Eisen M."/>
            <person name="Grigoriev I.V."/>
        </authorList>
    </citation>
    <scope>NUCLEOTIDE SEQUENCE [LARGE SCALE GENOMIC DNA]</scope>
    <source>
        <strain evidence="7">JAM81 / FGSC 10211</strain>
    </source>
</reference>
<keyword evidence="5" id="KW-0472">Membrane</keyword>
<keyword evidence="7" id="KW-1185">Reference proteome</keyword>
<feature type="modified residue" description="N6-(pyridoxal phosphate)lysine" evidence="3">
    <location>
        <position position="193"/>
    </location>
</feature>
<evidence type="ECO:0000313" key="7">
    <source>
        <dbReference type="Proteomes" id="UP000007241"/>
    </source>
</evidence>
<dbReference type="Gene3D" id="3.90.1150.10">
    <property type="entry name" value="Aspartate Aminotransferase, domain 1"/>
    <property type="match status" value="1"/>
</dbReference>
<evidence type="ECO:0000256" key="2">
    <source>
        <dbReference type="ARBA" id="ARBA00022898"/>
    </source>
</evidence>
<dbReference type="InterPro" id="IPR054542">
    <property type="entry name" value="Cys_met_metab_PP"/>
</dbReference>
<dbReference type="InterPro" id="IPR000277">
    <property type="entry name" value="Cys/Met-Metab_PyrdxlP-dep_enz"/>
</dbReference>
<dbReference type="InParanoid" id="F4PF63"/>
<dbReference type="RefSeq" id="XP_006683249.1">
    <property type="nucleotide sequence ID" value="XM_006683186.1"/>
</dbReference>
<evidence type="ECO:0000256" key="1">
    <source>
        <dbReference type="ARBA" id="ARBA00001933"/>
    </source>
</evidence>
<comment type="similarity">
    <text evidence="4">Belongs to the trans-sulfuration enzymes family.</text>
</comment>
<feature type="transmembrane region" description="Helical" evidence="5">
    <location>
        <begin position="71"/>
        <end position="91"/>
    </location>
</feature>
<dbReference type="Gene3D" id="3.40.640.10">
    <property type="entry name" value="Type I PLP-dependent aspartate aminotransferase-like (Major domain)"/>
    <property type="match status" value="1"/>
</dbReference>
<dbReference type="GO" id="GO:0016846">
    <property type="term" value="F:carbon-sulfur lyase activity"/>
    <property type="evidence" value="ECO:0000318"/>
    <property type="project" value="GO_Central"/>
</dbReference>
<dbReference type="FunFam" id="3.40.640.10:FF:000198">
    <property type="entry name" value="Dubious cystathionine gamma-lyase"/>
    <property type="match status" value="1"/>
</dbReference>
<dbReference type="InterPro" id="IPR015424">
    <property type="entry name" value="PyrdxlP-dep_Trfase"/>
</dbReference>
<dbReference type="OMA" id="WGADLIM"/>
<dbReference type="OrthoDB" id="3512640at2759"/>
<keyword evidence="2 3" id="KW-0663">Pyridoxal phosphate</keyword>
<dbReference type="PANTHER" id="PTHR11808:SF35">
    <property type="entry name" value="CYSTATHIONINE GAMMA-SYNTHASE (AFU_ORTHOLOGUE AFUA_7G01590)"/>
    <property type="match status" value="1"/>
</dbReference>
<dbReference type="InterPro" id="IPR015421">
    <property type="entry name" value="PyrdxlP-dep_Trfase_major"/>
</dbReference>
<dbReference type="AlphaFoldDB" id="F4PF63"/>
<evidence type="ECO:0000256" key="5">
    <source>
        <dbReference type="SAM" id="Phobius"/>
    </source>
</evidence>
<comment type="cofactor">
    <cofactor evidence="1 4">
        <name>pyridoxal 5'-phosphate</name>
        <dbReference type="ChEBI" id="CHEBI:597326"/>
    </cofactor>
</comment>
<dbReference type="Pfam" id="PF01053">
    <property type="entry name" value="Cys_Met_Meta_PP"/>
    <property type="match status" value="1"/>
</dbReference>
<dbReference type="SUPFAM" id="SSF53383">
    <property type="entry name" value="PLP-dependent transferases"/>
    <property type="match status" value="1"/>
</dbReference>
<protein>
    <recommendedName>
        <fullName evidence="8">Cystathionine beta-lyase</fullName>
    </recommendedName>
</protein>
<dbReference type="EMBL" id="GL882910">
    <property type="protein sequence ID" value="EGF76130.1"/>
    <property type="molecule type" value="Genomic_DNA"/>
</dbReference>
<sequence>MATIMLHADHPSTPDVAVPLHVSTTFAFNDKFAISKNWLPASTDQPDLSAHVYSRQTTEVRSRLESILGSMAYAVTYGSGLSAIFAVFQLIQPKRILTSTGGYNGTHGIIEMYMRGRSVVIQCDGSLLKSLEAGDLVWLESPQNPCGEVADLHYYTTNRKPGVIVGIDSTFAPPPLQCPLKHNVDIVMHSSTKFLGGHSDLLGGVLITKDIHVRDQLFKDRVRLGSNMGSMEAWLLLRSMRSYKLRILQQSSSATTLVKWLNSRISGESNDETLDIIEKVWHASIPANPGHEAALRQGSGFSGVFSVEFKSLHHARLICSNLKLFINATSLGGCESLVEWRAATGASVEPTICRFSIGLEDVEDLQKDLSAGMLQVKKLVEDMDEKKSSEGGN</sequence>
<gene>
    <name evidence="6" type="ORF">BATDEDRAFT_15036</name>
</gene>
<evidence type="ECO:0000313" key="6">
    <source>
        <dbReference type="EMBL" id="EGF76130.1"/>
    </source>
</evidence>
<dbReference type="FunCoup" id="F4PF63">
    <property type="interactions" value="269"/>
</dbReference>
<evidence type="ECO:0000256" key="3">
    <source>
        <dbReference type="PIRSR" id="PIRSR001434-2"/>
    </source>
</evidence>
<dbReference type="STRING" id="684364.F4PF63"/>
<dbReference type="PIRSF" id="PIRSF001434">
    <property type="entry name" value="CGS"/>
    <property type="match status" value="1"/>
</dbReference>
<dbReference type="InterPro" id="IPR015422">
    <property type="entry name" value="PyrdxlP-dep_Trfase_small"/>
</dbReference>